<reference evidence="3" key="1">
    <citation type="journal article" date="2014" name="Genome Announc.">
        <title>Draft genome sequence of Colletotrichum sublineola, a destructive pathogen of cultivated sorghum.</title>
        <authorList>
            <person name="Baroncelli R."/>
            <person name="Sanz-Martin J.M."/>
            <person name="Rech G.E."/>
            <person name="Sukno S.A."/>
            <person name="Thon M.R."/>
        </authorList>
    </citation>
    <scope>NUCLEOTIDE SEQUENCE [LARGE SCALE GENOMIC DNA]</scope>
    <source>
        <strain evidence="3">TX430BB</strain>
    </source>
</reference>
<protein>
    <recommendedName>
        <fullName evidence="4">Lysine-specific metallo-endopeptidase domain-containing protein</fullName>
    </recommendedName>
</protein>
<dbReference type="OMA" id="FFIAHMF"/>
<name>A0A066XXV0_COLSU</name>
<dbReference type="InterPro" id="IPR024079">
    <property type="entry name" value="MetalloPept_cat_dom_sf"/>
</dbReference>
<evidence type="ECO:0000256" key="1">
    <source>
        <dbReference type="SAM" id="SignalP"/>
    </source>
</evidence>
<organism evidence="2 3">
    <name type="scientific">Colletotrichum sublineola</name>
    <name type="common">Sorghum anthracnose fungus</name>
    <dbReference type="NCBI Taxonomy" id="1173701"/>
    <lineage>
        <taxon>Eukaryota</taxon>
        <taxon>Fungi</taxon>
        <taxon>Dikarya</taxon>
        <taxon>Ascomycota</taxon>
        <taxon>Pezizomycotina</taxon>
        <taxon>Sordariomycetes</taxon>
        <taxon>Hypocreomycetidae</taxon>
        <taxon>Glomerellales</taxon>
        <taxon>Glomerellaceae</taxon>
        <taxon>Colletotrichum</taxon>
        <taxon>Colletotrichum graminicola species complex</taxon>
    </lineage>
</organism>
<feature type="signal peptide" evidence="1">
    <location>
        <begin position="1"/>
        <end position="22"/>
    </location>
</feature>
<dbReference type="OrthoDB" id="4259138at2759"/>
<sequence>MERSNFLLGLLAGLLLLLSCNAELLITDMFTVQSGSSDGGCDTRLNPVLDNWLSECTISLDKALEKMDDYGQEMAVRRSMSKFFGFKIERTIGNEEDNPERLATFQKIRNYIDYVKRFLDHAKQRNGEPVYNRDLFWLHCDSTFLTAQSKTDRALDFQAKEMKKDDKFITIEEVASYQKALTDESKSKPWWSGKITDQNGYYFTEKGGDYCQSTNLGVTAAVQPLVQDADGHAVVKAPIAGIILCPYSFDNDKAPNSYLEANNLLAKGVALETAVPKSATLLHEVFHALHGDKFLSGDKEKCAYTPEPCPYPYIAYLIIMLTSDIPDDIAECMKLKPDDAQANPENYVFFIAHMFHKFGEEDEDEPWSIKKNWDFSMTRSKPYVYGAS</sequence>
<feature type="chain" id="PRO_5001630899" description="Lysine-specific metallo-endopeptidase domain-containing protein" evidence="1">
    <location>
        <begin position="23"/>
        <end position="388"/>
    </location>
</feature>
<evidence type="ECO:0008006" key="4">
    <source>
        <dbReference type="Google" id="ProtNLM"/>
    </source>
</evidence>
<dbReference type="PROSITE" id="PS51257">
    <property type="entry name" value="PROKAR_LIPOPROTEIN"/>
    <property type="match status" value="1"/>
</dbReference>
<dbReference type="EMBL" id="JMSE01000296">
    <property type="protein sequence ID" value="KDN70775.1"/>
    <property type="molecule type" value="Genomic_DNA"/>
</dbReference>
<evidence type="ECO:0000313" key="3">
    <source>
        <dbReference type="Proteomes" id="UP000027238"/>
    </source>
</evidence>
<keyword evidence="1" id="KW-0732">Signal</keyword>
<proteinExistence type="predicted"/>
<dbReference type="GO" id="GO:0008237">
    <property type="term" value="F:metallopeptidase activity"/>
    <property type="evidence" value="ECO:0007669"/>
    <property type="project" value="InterPro"/>
</dbReference>
<dbReference type="Proteomes" id="UP000027238">
    <property type="component" value="Unassembled WGS sequence"/>
</dbReference>
<dbReference type="eggNOG" id="ENOG502RK22">
    <property type="taxonomic scope" value="Eukaryota"/>
</dbReference>
<dbReference type="Gene3D" id="3.40.390.10">
    <property type="entry name" value="Collagenase (Catalytic Domain)"/>
    <property type="match status" value="1"/>
</dbReference>
<evidence type="ECO:0000313" key="2">
    <source>
        <dbReference type="EMBL" id="KDN70775.1"/>
    </source>
</evidence>
<dbReference type="HOGENOM" id="CLU_062283_0_0_1"/>
<comment type="caution">
    <text evidence="2">The sequence shown here is derived from an EMBL/GenBank/DDBJ whole genome shotgun (WGS) entry which is preliminary data.</text>
</comment>
<keyword evidence="3" id="KW-1185">Reference proteome</keyword>
<dbReference type="AlphaFoldDB" id="A0A066XXV0"/>
<accession>A0A066XXV0</accession>
<gene>
    <name evidence="2" type="ORF">CSUB01_09792</name>
</gene>